<name>A0A4C1XC67_EUMVA</name>
<evidence type="ECO:0000313" key="2">
    <source>
        <dbReference type="Proteomes" id="UP000299102"/>
    </source>
</evidence>
<accession>A0A4C1XC67</accession>
<keyword evidence="2" id="KW-1185">Reference proteome</keyword>
<dbReference type="AlphaFoldDB" id="A0A4C1XC67"/>
<sequence>MSEEVGITKEFRPSSGEPAYRSQVILNLAKKHDGWKLQCYSQNADDEGFPTAVNRSIVVQFQMRPDDTCPATFPLSLTTRTRDSSAQLRSIRGVPLKYGYRIPLQSCCLSSERTDALLDSTVIYYKRSLHSCPIDICDFITIETTDCKMIRHDTTVIVSIYLSPSKTWLRSDLETLFALGGAVTFFGDVNCKHADWRCLACNANGVKLERLQKKNLSSKSLHSSHRHTSPMS</sequence>
<dbReference type="EMBL" id="BGZK01000815">
    <property type="protein sequence ID" value="GBP61491.1"/>
    <property type="molecule type" value="Genomic_DNA"/>
</dbReference>
<dbReference type="Gene3D" id="3.60.10.10">
    <property type="entry name" value="Endonuclease/exonuclease/phosphatase"/>
    <property type="match status" value="1"/>
</dbReference>
<organism evidence="1 2">
    <name type="scientific">Eumeta variegata</name>
    <name type="common">Bagworm moth</name>
    <name type="synonym">Eumeta japonica</name>
    <dbReference type="NCBI Taxonomy" id="151549"/>
    <lineage>
        <taxon>Eukaryota</taxon>
        <taxon>Metazoa</taxon>
        <taxon>Ecdysozoa</taxon>
        <taxon>Arthropoda</taxon>
        <taxon>Hexapoda</taxon>
        <taxon>Insecta</taxon>
        <taxon>Pterygota</taxon>
        <taxon>Neoptera</taxon>
        <taxon>Endopterygota</taxon>
        <taxon>Lepidoptera</taxon>
        <taxon>Glossata</taxon>
        <taxon>Ditrysia</taxon>
        <taxon>Tineoidea</taxon>
        <taxon>Psychidae</taxon>
        <taxon>Oiketicinae</taxon>
        <taxon>Eumeta</taxon>
    </lineage>
</organism>
<evidence type="ECO:0008006" key="3">
    <source>
        <dbReference type="Google" id="ProtNLM"/>
    </source>
</evidence>
<gene>
    <name evidence="1" type="ORF">EVAR_34728_1</name>
</gene>
<proteinExistence type="predicted"/>
<dbReference type="SUPFAM" id="SSF56219">
    <property type="entry name" value="DNase I-like"/>
    <property type="match status" value="1"/>
</dbReference>
<reference evidence="1 2" key="1">
    <citation type="journal article" date="2019" name="Commun. Biol.">
        <title>The bagworm genome reveals a unique fibroin gene that provides high tensile strength.</title>
        <authorList>
            <person name="Kono N."/>
            <person name="Nakamura H."/>
            <person name="Ohtoshi R."/>
            <person name="Tomita M."/>
            <person name="Numata K."/>
            <person name="Arakawa K."/>
        </authorList>
    </citation>
    <scope>NUCLEOTIDE SEQUENCE [LARGE SCALE GENOMIC DNA]</scope>
</reference>
<evidence type="ECO:0000313" key="1">
    <source>
        <dbReference type="EMBL" id="GBP61491.1"/>
    </source>
</evidence>
<comment type="caution">
    <text evidence="1">The sequence shown here is derived from an EMBL/GenBank/DDBJ whole genome shotgun (WGS) entry which is preliminary data.</text>
</comment>
<dbReference type="Proteomes" id="UP000299102">
    <property type="component" value="Unassembled WGS sequence"/>
</dbReference>
<dbReference type="InterPro" id="IPR036691">
    <property type="entry name" value="Endo/exonu/phosph_ase_sf"/>
</dbReference>
<protein>
    <recommendedName>
        <fullName evidence="3">RNA-directed DNA polymerase from mobile element jockey</fullName>
    </recommendedName>
</protein>